<dbReference type="EMBL" id="HE573021">
    <property type="protein sequence ID" value="CCC48058.1"/>
    <property type="molecule type" value="Genomic_DNA"/>
</dbReference>
<reference evidence="2" key="1">
    <citation type="journal article" date="2012" name="Proc. Natl. Acad. Sci. U.S.A.">
        <title>Antigenic diversity is generated by distinct evolutionary mechanisms in African trypanosome species.</title>
        <authorList>
            <person name="Jackson A.P."/>
            <person name="Berry A."/>
            <person name="Aslett M."/>
            <person name="Allison H.C."/>
            <person name="Burton P."/>
            <person name="Vavrova-Anderson J."/>
            <person name="Brown R."/>
            <person name="Browne H."/>
            <person name="Corton N."/>
            <person name="Hauser H."/>
            <person name="Gamble J."/>
            <person name="Gilderthorp R."/>
            <person name="Marcello L."/>
            <person name="McQuillan J."/>
            <person name="Otto T.D."/>
            <person name="Quail M.A."/>
            <person name="Sanders M.J."/>
            <person name="van Tonder A."/>
            <person name="Ginger M.L."/>
            <person name="Field M.C."/>
            <person name="Barry J.D."/>
            <person name="Hertz-Fowler C."/>
            <person name="Berriman M."/>
        </authorList>
    </citation>
    <scope>NUCLEOTIDE SEQUENCE</scope>
    <source>
        <strain evidence="2">Y486</strain>
    </source>
</reference>
<feature type="compositionally biased region" description="Gly residues" evidence="1">
    <location>
        <begin position="12"/>
        <end position="21"/>
    </location>
</feature>
<evidence type="ECO:0000256" key="1">
    <source>
        <dbReference type="SAM" id="MobiDB-lite"/>
    </source>
</evidence>
<protein>
    <submittedName>
        <fullName evidence="2">Uncharacterized protein</fullName>
    </submittedName>
</protein>
<feature type="region of interest" description="Disordered" evidence="1">
    <location>
        <begin position="1"/>
        <end position="21"/>
    </location>
</feature>
<accession>G0TVU2</accession>
<name>G0TVU2_TRYVY</name>
<proteinExistence type="predicted"/>
<sequence>MKVREEGDGDGDSGGGAASGNGNGKYFCSSKHAHTHTKKKLCCQPDDFIASLSTCFHSPSHLLLQSHHRIICLPVYLLIEWLILALVGKQLPSLLPIPTSSYCSPILLAPLYFTP</sequence>
<gene>
    <name evidence="2" type="ORF">TVY486_0502600</name>
</gene>
<organism evidence="2">
    <name type="scientific">Trypanosoma vivax (strain Y486)</name>
    <dbReference type="NCBI Taxonomy" id="1055687"/>
    <lineage>
        <taxon>Eukaryota</taxon>
        <taxon>Discoba</taxon>
        <taxon>Euglenozoa</taxon>
        <taxon>Kinetoplastea</taxon>
        <taxon>Metakinetoplastina</taxon>
        <taxon>Trypanosomatida</taxon>
        <taxon>Trypanosomatidae</taxon>
        <taxon>Trypanosoma</taxon>
        <taxon>Duttonella</taxon>
    </lineage>
</organism>
<evidence type="ECO:0000313" key="2">
    <source>
        <dbReference type="EMBL" id="CCC48058.1"/>
    </source>
</evidence>
<dbReference type="AlphaFoldDB" id="G0TVU2"/>